<dbReference type="EMBL" id="JADBEM010000001">
    <property type="protein sequence ID" value="MBE1607973.1"/>
    <property type="molecule type" value="Genomic_DNA"/>
</dbReference>
<organism evidence="10 11">
    <name type="scientific">Actinopolymorpha pittospori</name>
    <dbReference type="NCBI Taxonomy" id="648752"/>
    <lineage>
        <taxon>Bacteria</taxon>
        <taxon>Bacillati</taxon>
        <taxon>Actinomycetota</taxon>
        <taxon>Actinomycetes</taxon>
        <taxon>Propionibacteriales</taxon>
        <taxon>Actinopolymorphaceae</taxon>
        <taxon>Actinopolymorpha</taxon>
    </lineage>
</organism>
<keyword evidence="11" id="KW-1185">Reference proteome</keyword>
<dbReference type="GO" id="GO:0016887">
    <property type="term" value="F:ATP hydrolysis activity"/>
    <property type="evidence" value="ECO:0007669"/>
    <property type="project" value="InterPro"/>
</dbReference>
<dbReference type="PROSITE" id="PS00211">
    <property type="entry name" value="ABC_TRANSPORTER_1"/>
    <property type="match status" value="1"/>
</dbReference>
<keyword evidence="4 10" id="KW-0067">ATP-binding</keyword>
<dbReference type="Gene3D" id="1.20.1560.10">
    <property type="entry name" value="ABC transporter type 1, transmembrane domain"/>
    <property type="match status" value="1"/>
</dbReference>
<accession>A0A927MZ59</accession>
<protein>
    <submittedName>
        <fullName evidence="10">ATP-binding cassette subfamily B protein</fullName>
    </submittedName>
</protein>
<evidence type="ECO:0000313" key="11">
    <source>
        <dbReference type="Proteomes" id="UP000638648"/>
    </source>
</evidence>
<dbReference type="Proteomes" id="UP000638648">
    <property type="component" value="Unassembled WGS sequence"/>
</dbReference>
<dbReference type="InterPro" id="IPR003593">
    <property type="entry name" value="AAA+_ATPase"/>
</dbReference>
<dbReference type="GO" id="GO:0034040">
    <property type="term" value="F:ATPase-coupled lipid transmembrane transporter activity"/>
    <property type="evidence" value="ECO:0007669"/>
    <property type="project" value="TreeGrafter"/>
</dbReference>
<evidence type="ECO:0000256" key="5">
    <source>
        <dbReference type="ARBA" id="ARBA00022989"/>
    </source>
</evidence>
<evidence type="ECO:0000256" key="2">
    <source>
        <dbReference type="ARBA" id="ARBA00022692"/>
    </source>
</evidence>
<dbReference type="SUPFAM" id="SSF90123">
    <property type="entry name" value="ABC transporter transmembrane region"/>
    <property type="match status" value="1"/>
</dbReference>
<keyword evidence="3" id="KW-0547">Nucleotide-binding</keyword>
<sequence length="657" mass="71047">MPTDQNASFEPGEPTEPGGPPAPDSPAERSEGSLAPTPVHRRSARRAALGVLVRAFPGWTALLVLLVLLGGALPAVFAVLVGRLVGLLPGGVEGGFDSAEGRRIVSTLILIGVVLVAQEVVRAVREVVSTDLYRRFDEYLLARVMGTNLRVPRLDLFEDPELAARTDRAARIARFGPGELVSGFAYKWASLAQGLAATVVVATVWPVAAVVVLPLWLVLGHHLRADFHRANPFWAEPLRRASYLKRLILMPEWAKELRIFGLTGWLVDRFSAEWRQVMAELWRSRKVGYRSSALLLTLVLLANVGVIVLAARSALRGDLGVGALTVLVQGLFGMALLAAQDGDVWIENGAIPVPDVLEHERLAGLRVPARTGSHSARGLPTREIAFEGVHFTYPGRDRPVFEGLDLRIEAGRSLAIVGLNGAGKTTLTKLLTGLTLPLDGRIRIDGIDLADLDLTTWRQSVAAIFQDFVHYPLPARDNIGFGAIEALDDADLDDRVRLAARRAGAEDILARLPDGVDTFLSRRHTGGVDLSGGQWQRIALARAMAAVSAGARVLILDEPTAHLDVRAEADLYDRFLDLTHGLTSIVISHRFSTVRRADRIVVLEGGRIVEDGGHAELLAADGRYARLFRTQAMRYQLTDVGREAAGGTDVQVGVGDG</sequence>
<keyword evidence="5 8" id="KW-1133">Transmembrane helix</keyword>
<dbReference type="InterPro" id="IPR039421">
    <property type="entry name" value="Type_1_exporter"/>
</dbReference>
<dbReference type="AlphaFoldDB" id="A0A927MZ59"/>
<dbReference type="PROSITE" id="PS50893">
    <property type="entry name" value="ABC_TRANSPORTER_2"/>
    <property type="match status" value="1"/>
</dbReference>
<feature type="transmembrane region" description="Helical" evidence="8">
    <location>
        <begin position="293"/>
        <end position="315"/>
    </location>
</feature>
<evidence type="ECO:0000256" key="3">
    <source>
        <dbReference type="ARBA" id="ARBA00022741"/>
    </source>
</evidence>
<feature type="region of interest" description="Disordered" evidence="7">
    <location>
        <begin position="1"/>
        <end position="39"/>
    </location>
</feature>
<evidence type="ECO:0000259" key="9">
    <source>
        <dbReference type="PROSITE" id="PS50893"/>
    </source>
</evidence>
<dbReference type="InterPro" id="IPR027417">
    <property type="entry name" value="P-loop_NTPase"/>
</dbReference>
<dbReference type="InterPro" id="IPR003439">
    <property type="entry name" value="ABC_transporter-like_ATP-bd"/>
</dbReference>
<dbReference type="Gene3D" id="3.40.50.300">
    <property type="entry name" value="P-loop containing nucleotide triphosphate hydrolases"/>
    <property type="match status" value="1"/>
</dbReference>
<feature type="transmembrane region" description="Helical" evidence="8">
    <location>
        <begin position="51"/>
        <end position="69"/>
    </location>
</feature>
<dbReference type="Pfam" id="PF00005">
    <property type="entry name" value="ABC_tran"/>
    <property type="match status" value="1"/>
</dbReference>
<dbReference type="RefSeq" id="WP_337917929.1">
    <property type="nucleotide sequence ID" value="NZ_BAABJL010000040.1"/>
</dbReference>
<dbReference type="SMART" id="SM00382">
    <property type="entry name" value="AAA"/>
    <property type="match status" value="1"/>
</dbReference>
<evidence type="ECO:0000256" key="7">
    <source>
        <dbReference type="SAM" id="MobiDB-lite"/>
    </source>
</evidence>
<feature type="domain" description="ABC transporter" evidence="9">
    <location>
        <begin position="384"/>
        <end position="630"/>
    </location>
</feature>
<feature type="transmembrane region" description="Helical" evidence="8">
    <location>
        <begin position="195"/>
        <end position="219"/>
    </location>
</feature>
<dbReference type="SUPFAM" id="SSF52540">
    <property type="entry name" value="P-loop containing nucleoside triphosphate hydrolases"/>
    <property type="match status" value="1"/>
</dbReference>
<dbReference type="GO" id="GO:0005524">
    <property type="term" value="F:ATP binding"/>
    <property type="evidence" value="ECO:0007669"/>
    <property type="project" value="UniProtKB-KW"/>
</dbReference>
<reference evidence="10" key="1">
    <citation type="submission" date="2020-10" db="EMBL/GenBank/DDBJ databases">
        <title>Sequencing the genomes of 1000 actinobacteria strains.</title>
        <authorList>
            <person name="Klenk H.-P."/>
        </authorList>
    </citation>
    <scope>NUCLEOTIDE SEQUENCE</scope>
    <source>
        <strain evidence="10">DSM 45354</strain>
    </source>
</reference>
<evidence type="ECO:0000256" key="6">
    <source>
        <dbReference type="ARBA" id="ARBA00023136"/>
    </source>
</evidence>
<evidence type="ECO:0000256" key="8">
    <source>
        <dbReference type="SAM" id="Phobius"/>
    </source>
</evidence>
<dbReference type="InterPro" id="IPR017871">
    <property type="entry name" value="ABC_transporter-like_CS"/>
</dbReference>
<dbReference type="GO" id="GO:0005886">
    <property type="term" value="C:plasma membrane"/>
    <property type="evidence" value="ECO:0007669"/>
    <property type="project" value="UniProtKB-SubCell"/>
</dbReference>
<dbReference type="PANTHER" id="PTHR24221:SF646">
    <property type="entry name" value="HAEMOLYSIN SECRETION ATP-BINDING PROTEIN"/>
    <property type="match status" value="1"/>
</dbReference>
<keyword evidence="6 8" id="KW-0472">Membrane</keyword>
<gene>
    <name evidence="10" type="ORF">HEB94_004821</name>
</gene>
<name>A0A927MZ59_9ACTN</name>
<keyword evidence="2 8" id="KW-0812">Transmembrane</keyword>
<evidence type="ECO:0000256" key="4">
    <source>
        <dbReference type="ARBA" id="ARBA00022840"/>
    </source>
</evidence>
<proteinExistence type="predicted"/>
<comment type="caution">
    <text evidence="10">The sequence shown here is derived from an EMBL/GenBank/DDBJ whole genome shotgun (WGS) entry which is preliminary data.</text>
</comment>
<evidence type="ECO:0000313" key="10">
    <source>
        <dbReference type="EMBL" id="MBE1607973.1"/>
    </source>
</evidence>
<dbReference type="PANTHER" id="PTHR24221">
    <property type="entry name" value="ATP-BINDING CASSETTE SUB-FAMILY B"/>
    <property type="match status" value="1"/>
</dbReference>
<evidence type="ECO:0000256" key="1">
    <source>
        <dbReference type="ARBA" id="ARBA00004651"/>
    </source>
</evidence>
<comment type="subcellular location">
    <subcellularLocation>
        <location evidence="1">Cell membrane</location>
        <topology evidence="1">Multi-pass membrane protein</topology>
    </subcellularLocation>
</comment>
<dbReference type="InterPro" id="IPR036640">
    <property type="entry name" value="ABC1_TM_sf"/>
</dbReference>